<keyword evidence="2" id="KW-1185">Reference proteome</keyword>
<protein>
    <submittedName>
        <fullName evidence="1">Uncharacterized protein</fullName>
    </submittedName>
</protein>
<evidence type="ECO:0000313" key="1">
    <source>
        <dbReference type="EnsemblPlants" id="TuG1812G0500001886.01.T02"/>
    </source>
</evidence>
<dbReference type="Gramene" id="TuG1812G0500001886.01.T02">
    <property type="protein sequence ID" value="TuG1812G0500001886.01.T02"/>
    <property type="gene ID" value="TuG1812G0500001886.01"/>
</dbReference>
<evidence type="ECO:0000313" key="2">
    <source>
        <dbReference type="Proteomes" id="UP000015106"/>
    </source>
</evidence>
<proteinExistence type="predicted"/>
<dbReference type="Proteomes" id="UP000015106">
    <property type="component" value="Chromosome 5"/>
</dbReference>
<dbReference type="EnsemblPlants" id="TuG1812G0500001886.01.T02">
    <property type="protein sequence ID" value="TuG1812G0500001886.01.T02"/>
    <property type="gene ID" value="TuG1812G0500001886.01"/>
</dbReference>
<name>A0A8R7QE07_TRIUA</name>
<organism evidence="1 2">
    <name type="scientific">Triticum urartu</name>
    <name type="common">Red wild einkorn</name>
    <name type="synonym">Crithodium urartu</name>
    <dbReference type="NCBI Taxonomy" id="4572"/>
    <lineage>
        <taxon>Eukaryota</taxon>
        <taxon>Viridiplantae</taxon>
        <taxon>Streptophyta</taxon>
        <taxon>Embryophyta</taxon>
        <taxon>Tracheophyta</taxon>
        <taxon>Spermatophyta</taxon>
        <taxon>Magnoliopsida</taxon>
        <taxon>Liliopsida</taxon>
        <taxon>Poales</taxon>
        <taxon>Poaceae</taxon>
        <taxon>BOP clade</taxon>
        <taxon>Pooideae</taxon>
        <taxon>Triticodae</taxon>
        <taxon>Triticeae</taxon>
        <taxon>Triticinae</taxon>
        <taxon>Triticum</taxon>
    </lineage>
</organism>
<accession>A0A8R7QE07</accession>
<reference evidence="2" key="1">
    <citation type="journal article" date="2013" name="Nature">
        <title>Draft genome of the wheat A-genome progenitor Triticum urartu.</title>
        <authorList>
            <person name="Ling H.Q."/>
            <person name="Zhao S."/>
            <person name="Liu D."/>
            <person name="Wang J."/>
            <person name="Sun H."/>
            <person name="Zhang C."/>
            <person name="Fan H."/>
            <person name="Li D."/>
            <person name="Dong L."/>
            <person name="Tao Y."/>
            <person name="Gao C."/>
            <person name="Wu H."/>
            <person name="Li Y."/>
            <person name="Cui Y."/>
            <person name="Guo X."/>
            <person name="Zheng S."/>
            <person name="Wang B."/>
            <person name="Yu K."/>
            <person name="Liang Q."/>
            <person name="Yang W."/>
            <person name="Lou X."/>
            <person name="Chen J."/>
            <person name="Feng M."/>
            <person name="Jian J."/>
            <person name="Zhang X."/>
            <person name="Luo G."/>
            <person name="Jiang Y."/>
            <person name="Liu J."/>
            <person name="Wang Z."/>
            <person name="Sha Y."/>
            <person name="Zhang B."/>
            <person name="Wu H."/>
            <person name="Tang D."/>
            <person name="Shen Q."/>
            <person name="Xue P."/>
            <person name="Zou S."/>
            <person name="Wang X."/>
            <person name="Liu X."/>
            <person name="Wang F."/>
            <person name="Yang Y."/>
            <person name="An X."/>
            <person name="Dong Z."/>
            <person name="Zhang K."/>
            <person name="Zhang X."/>
            <person name="Luo M.C."/>
            <person name="Dvorak J."/>
            <person name="Tong Y."/>
            <person name="Wang J."/>
            <person name="Yang H."/>
            <person name="Li Z."/>
            <person name="Wang D."/>
            <person name="Zhang A."/>
            <person name="Wang J."/>
        </authorList>
    </citation>
    <scope>NUCLEOTIDE SEQUENCE</scope>
    <source>
        <strain evidence="2">cv. G1812</strain>
    </source>
</reference>
<reference evidence="1" key="3">
    <citation type="submission" date="2022-06" db="UniProtKB">
        <authorList>
            <consortium name="EnsemblPlants"/>
        </authorList>
    </citation>
    <scope>IDENTIFICATION</scope>
</reference>
<reference evidence="1" key="2">
    <citation type="submission" date="2018-03" db="EMBL/GenBank/DDBJ databases">
        <title>The Triticum urartu genome reveals the dynamic nature of wheat genome evolution.</title>
        <authorList>
            <person name="Ling H."/>
            <person name="Ma B."/>
            <person name="Shi X."/>
            <person name="Liu H."/>
            <person name="Dong L."/>
            <person name="Sun H."/>
            <person name="Cao Y."/>
            <person name="Gao Q."/>
            <person name="Zheng S."/>
            <person name="Li Y."/>
            <person name="Yu Y."/>
            <person name="Du H."/>
            <person name="Qi M."/>
            <person name="Li Y."/>
            <person name="Yu H."/>
            <person name="Cui Y."/>
            <person name="Wang N."/>
            <person name="Chen C."/>
            <person name="Wu H."/>
            <person name="Zhao Y."/>
            <person name="Zhang J."/>
            <person name="Li Y."/>
            <person name="Zhou W."/>
            <person name="Zhang B."/>
            <person name="Hu W."/>
            <person name="Eijk M."/>
            <person name="Tang J."/>
            <person name="Witsenboer H."/>
            <person name="Zhao S."/>
            <person name="Li Z."/>
            <person name="Zhang A."/>
            <person name="Wang D."/>
            <person name="Liang C."/>
        </authorList>
    </citation>
    <scope>NUCLEOTIDE SEQUENCE [LARGE SCALE GENOMIC DNA]</scope>
    <source>
        <strain evidence="1">cv. G1812</strain>
    </source>
</reference>
<dbReference type="AlphaFoldDB" id="A0A8R7QE07"/>
<sequence length="42" mass="5041">MGVEIEVSTFVDFLINYKNIDKVMWEPFIVLMFSVKYTSKMF</sequence>